<name>A0AA37UM93_9MICO</name>
<dbReference type="AlphaFoldDB" id="A0AA37UM93"/>
<accession>A0AA37UM93</accession>
<keyword evidence="1" id="KW-1277">Toxin-antitoxin system</keyword>
<reference evidence="2 3" key="1">
    <citation type="journal article" date="2014" name="Int. J. Syst. Evol. Microbiol.">
        <title>Complete genome sequence of Corynebacterium casei LMG S-19264T (=DSM 44701T), isolated from a smear-ripened cheese.</title>
        <authorList>
            <consortium name="US DOE Joint Genome Institute (JGI-PGF)"/>
            <person name="Walter F."/>
            <person name="Albersmeier A."/>
            <person name="Kalinowski J."/>
            <person name="Ruckert C."/>
        </authorList>
    </citation>
    <scope>NUCLEOTIDE SEQUENCE [LARGE SCALE GENOMIC DNA]</scope>
    <source>
        <strain evidence="2 3">NBRC 112289</strain>
    </source>
</reference>
<keyword evidence="3" id="KW-1185">Reference proteome</keyword>
<evidence type="ECO:0000256" key="1">
    <source>
        <dbReference type="ARBA" id="ARBA00022649"/>
    </source>
</evidence>
<sequence length="106" mass="11642">MSRRVVPTARAREDVERAINHYASEGADLAALGFIDALADAHALLADHPSIGSTRLTAEVGLPEFRTLPLQRYPYLLVTADEADAVRIIRVLHTSRDIPAELRARS</sequence>
<evidence type="ECO:0000313" key="2">
    <source>
        <dbReference type="EMBL" id="GMA29561.1"/>
    </source>
</evidence>
<dbReference type="InterPro" id="IPR035093">
    <property type="entry name" value="RelE/ParE_toxin_dom_sf"/>
</dbReference>
<dbReference type="InterPro" id="IPR007712">
    <property type="entry name" value="RelE/ParE_toxin"/>
</dbReference>
<gene>
    <name evidence="2" type="ORF">GCM10025874_28140</name>
</gene>
<proteinExistence type="predicted"/>
<dbReference type="Gene3D" id="3.30.2310.20">
    <property type="entry name" value="RelE-like"/>
    <property type="match status" value="1"/>
</dbReference>
<organism evidence="2 3">
    <name type="scientific">Arenivirga flava</name>
    <dbReference type="NCBI Taxonomy" id="1930060"/>
    <lineage>
        <taxon>Bacteria</taxon>
        <taxon>Bacillati</taxon>
        <taxon>Actinomycetota</taxon>
        <taxon>Actinomycetes</taxon>
        <taxon>Micrococcales</taxon>
        <taxon>Microbacteriaceae</taxon>
        <taxon>Arenivirga</taxon>
    </lineage>
</organism>
<protein>
    <submittedName>
        <fullName evidence="2">Plasmid stabilization protein</fullName>
    </submittedName>
</protein>
<comment type="caution">
    <text evidence="2">The sequence shown here is derived from an EMBL/GenBank/DDBJ whole genome shotgun (WGS) entry which is preliminary data.</text>
</comment>
<dbReference type="RefSeq" id="WP_284233794.1">
    <property type="nucleotide sequence ID" value="NZ_BSUL01000001.1"/>
</dbReference>
<dbReference type="EMBL" id="BSUL01000001">
    <property type="protein sequence ID" value="GMA29561.1"/>
    <property type="molecule type" value="Genomic_DNA"/>
</dbReference>
<dbReference type="Pfam" id="PF05016">
    <property type="entry name" value="ParE_toxin"/>
    <property type="match status" value="1"/>
</dbReference>
<evidence type="ECO:0000313" key="3">
    <source>
        <dbReference type="Proteomes" id="UP001157160"/>
    </source>
</evidence>
<dbReference type="Proteomes" id="UP001157160">
    <property type="component" value="Unassembled WGS sequence"/>
</dbReference>